<dbReference type="RefSeq" id="WP_013840803.1">
    <property type="nucleotide sequence ID" value="NC_015589.1"/>
</dbReference>
<organism evidence="6 7">
    <name type="scientific">Desulforamulus ruminis (strain ATCC 23193 / DSM 2154 / NCIMB 8452 / DL)</name>
    <name type="common">Desulfotomaculum ruminis</name>
    <dbReference type="NCBI Taxonomy" id="696281"/>
    <lineage>
        <taxon>Bacteria</taxon>
        <taxon>Bacillati</taxon>
        <taxon>Bacillota</taxon>
        <taxon>Clostridia</taxon>
        <taxon>Eubacteriales</taxon>
        <taxon>Peptococcaceae</taxon>
        <taxon>Desulforamulus</taxon>
    </lineage>
</organism>
<protein>
    <recommendedName>
        <fullName evidence="5">5-formyltetrahydrofolate cyclo-ligase</fullName>
        <ecNumber evidence="5">6.3.3.2</ecNumber>
    </recommendedName>
</protein>
<proteinExistence type="inferred from homology"/>
<evidence type="ECO:0000256" key="1">
    <source>
        <dbReference type="ARBA" id="ARBA00010638"/>
    </source>
</evidence>
<dbReference type="PANTHER" id="PTHR23407">
    <property type="entry name" value="ATPASE INHIBITOR/5-FORMYLTETRAHYDROFOLATE CYCLO-LIGASE"/>
    <property type="match status" value="1"/>
</dbReference>
<keyword evidence="3 4" id="KW-0067">ATP-binding</keyword>
<dbReference type="EMBL" id="CP002780">
    <property type="protein sequence ID" value="AEG59029.1"/>
    <property type="molecule type" value="Genomic_DNA"/>
</dbReference>
<dbReference type="GO" id="GO:0009396">
    <property type="term" value="P:folic acid-containing compound biosynthetic process"/>
    <property type="evidence" value="ECO:0007669"/>
    <property type="project" value="TreeGrafter"/>
</dbReference>
<comment type="catalytic activity">
    <reaction evidence="5">
        <text>(6S)-5-formyl-5,6,7,8-tetrahydrofolate + ATP = (6R)-5,10-methenyltetrahydrofolate + ADP + phosphate</text>
        <dbReference type="Rhea" id="RHEA:10488"/>
        <dbReference type="ChEBI" id="CHEBI:30616"/>
        <dbReference type="ChEBI" id="CHEBI:43474"/>
        <dbReference type="ChEBI" id="CHEBI:57455"/>
        <dbReference type="ChEBI" id="CHEBI:57457"/>
        <dbReference type="ChEBI" id="CHEBI:456216"/>
        <dbReference type="EC" id="6.3.3.2"/>
    </reaction>
</comment>
<dbReference type="GO" id="GO:0046872">
    <property type="term" value="F:metal ion binding"/>
    <property type="evidence" value="ECO:0007669"/>
    <property type="project" value="UniProtKB-KW"/>
</dbReference>
<dbReference type="STRING" id="696281.Desru_0746"/>
<keyword evidence="2 4" id="KW-0547">Nucleotide-binding</keyword>
<dbReference type="Proteomes" id="UP000009234">
    <property type="component" value="Chromosome"/>
</dbReference>
<dbReference type="Pfam" id="PF01812">
    <property type="entry name" value="5-FTHF_cyc-lig"/>
    <property type="match status" value="1"/>
</dbReference>
<dbReference type="NCBIfam" id="TIGR02727">
    <property type="entry name" value="MTHFS_bact"/>
    <property type="match status" value="1"/>
</dbReference>
<reference evidence="7" key="1">
    <citation type="submission" date="2011-05" db="EMBL/GenBank/DDBJ databases">
        <title>Complete sequence of Desulfotomaculum ruminis DSM 2154.</title>
        <authorList>
            <person name="Lucas S."/>
            <person name="Copeland A."/>
            <person name="Lapidus A."/>
            <person name="Cheng J.-F."/>
            <person name="Goodwin L."/>
            <person name="Pitluck S."/>
            <person name="Lu M."/>
            <person name="Detter J.C."/>
            <person name="Han C."/>
            <person name="Tapia R."/>
            <person name="Land M."/>
            <person name="Hauser L."/>
            <person name="Kyrpides N."/>
            <person name="Ivanova N."/>
            <person name="Mikhailova N."/>
            <person name="Pagani I."/>
            <person name="Stams A.J.M."/>
            <person name="Plugge C.M."/>
            <person name="Muyzer G."/>
            <person name="Kuever J."/>
            <person name="Parshina S.N."/>
            <person name="Ivanova A.E."/>
            <person name="Nazina T.N."/>
            <person name="Brambilla E."/>
            <person name="Spring S."/>
            <person name="Klenk H.-P."/>
            <person name="Woyke T."/>
        </authorList>
    </citation>
    <scope>NUCLEOTIDE SEQUENCE [LARGE SCALE GENOMIC DNA]</scope>
    <source>
        <strain evidence="7">ATCC 23193 / DSM 2154 / NCIB 8452 / DL</strain>
    </source>
</reference>
<reference evidence="6 7" key="2">
    <citation type="journal article" date="2012" name="Stand. Genomic Sci.">
        <title>Complete genome sequence of the sulfate-reducing firmicute Desulfotomaculum ruminis type strain (DL(T)).</title>
        <authorList>
            <person name="Spring S."/>
            <person name="Visser M."/>
            <person name="Lu M."/>
            <person name="Copeland A."/>
            <person name="Lapidus A."/>
            <person name="Lucas S."/>
            <person name="Cheng J.F."/>
            <person name="Han C."/>
            <person name="Tapia R."/>
            <person name="Goodwin L.A."/>
            <person name="Pitluck S."/>
            <person name="Ivanova N."/>
            <person name="Land M."/>
            <person name="Hauser L."/>
            <person name="Larimer F."/>
            <person name="Rohde M."/>
            <person name="Goker M."/>
            <person name="Detter J.C."/>
            <person name="Kyrpides N.C."/>
            <person name="Woyke T."/>
            <person name="Schaap P.J."/>
            <person name="Plugge C.M."/>
            <person name="Muyzer G."/>
            <person name="Kuever J."/>
            <person name="Pereira I.A."/>
            <person name="Parshina S.N."/>
            <person name="Bernier-Latmani R."/>
            <person name="Stams A.J."/>
            <person name="Klenk H.P."/>
        </authorList>
    </citation>
    <scope>NUCLEOTIDE SEQUENCE [LARGE SCALE GENOMIC DNA]</scope>
    <source>
        <strain evidence="7">ATCC 23193 / DSM 2154 / NCIB 8452 / DL</strain>
    </source>
</reference>
<evidence type="ECO:0000256" key="2">
    <source>
        <dbReference type="ARBA" id="ARBA00022741"/>
    </source>
</evidence>
<feature type="binding site" evidence="4">
    <location>
        <begin position="4"/>
        <end position="8"/>
    </location>
    <ligand>
        <name>ATP</name>
        <dbReference type="ChEBI" id="CHEBI:30616"/>
    </ligand>
</feature>
<accession>F6DUG2</accession>
<evidence type="ECO:0000256" key="4">
    <source>
        <dbReference type="PIRSR" id="PIRSR006806-1"/>
    </source>
</evidence>
<dbReference type="GO" id="GO:0035999">
    <property type="term" value="P:tetrahydrofolate interconversion"/>
    <property type="evidence" value="ECO:0007669"/>
    <property type="project" value="TreeGrafter"/>
</dbReference>
<dbReference type="KEGG" id="dru:Desru_0746"/>
<comment type="cofactor">
    <cofactor evidence="5">
        <name>Mg(2+)</name>
        <dbReference type="ChEBI" id="CHEBI:18420"/>
    </cofactor>
</comment>
<dbReference type="GO" id="GO:0030272">
    <property type="term" value="F:5-formyltetrahydrofolate cyclo-ligase activity"/>
    <property type="evidence" value="ECO:0007669"/>
    <property type="project" value="UniProtKB-EC"/>
</dbReference>
<dbReference type="PANTHER" id="PTHR23407:SF1">
    <property type="entry name" value="5-FORMYLTETRAHYDROFOLATE CYCLO-LIGASE"/>
    <property type="match status" value="1"/>
</dbReference>
<dbReference type="Gene3D" id="3.40.50.10420">
    <property type="entry name" value="NagB/RpiA/CoA transferase-like"/>
    <property type="match status" value="1"/>
</dbReference>
<sequence length="200" mass="22868">MNSKEQIRKQMIKMRDSLDQRQVREKSRLIQEHLVNLDIYRAANKMMVYLDFRQEVYTGDLVREALKEGRAVMVPVARANDKSITPSRLLNPSEDLIPGLYGILEPRSGAFRPVKPEELDLVLVPGVAFDPAGNRLGYGGGYFDRFIPRLKKEAVTVALAYEFQMVPDLSSITGPHDQPVHYIITEDRVRQCFPRQNTLP</sequence>
<keyword evidence="5" id="KW-0460">Magnesium</keyword>
<keyword evidence="6" id="KW-0436">Ligase</keyword>
<dbReference type="InterPro" id="IPR024185">
    <property type="entry name" value="FTHF_cligase-like_sf"/>
</dbReference>
<dbReference type="GO" id="GO:0005524">
    <property type="term" value="F:ATP binding"/>
    <property type="evidence" value="ECO:0007669"/>
    <property type="project" value="UniProtKB-KW"/>
</dbReference>
<feature type="binding site" evidence="4">
    <location>
        <position position="50"/>
    </location>
    <ligand>
        <name>substrate</name>
    </ligand>
</feature>
<evidence type="ECO:0000256" key="3">
    <source>
        <dbReference type="ARBA" id="ARBA00022840"/>
    </source>
</evidence>
<keyword evidence="5" id="KW-0479">Metal-binding</keyword>
<comment type="similarity">
    <text evidence="1 5">Belongs to the 5-formyltetrahydrofolate cyclo-ligase family.</text>
</comment>
<evidence type="ECO:0000313" key="7">
    <source>
        <dbReference type="Proteomes" id="UP000009234"/>
    </source>
</evidence>
<dbReference type="InterPro" id="IPR002698">
    <property type="entry name" value="FTHF_cligase"/>
</dbReference>
<gene>
    <name evidence="6" type="ordered locus">Desru_0746</name>
</gene>
<name>F6DUG2_DESRL</name>
<feature type="binding site" evidence="4">
    <location>
        <position position="55"/>
    </location>
    <ligand>
        <name>substrate</name>
    </ligand>
</feature>
<dbReference type="HOGENOM" id="CLU_066245_2_2_9"/>
<dbReference type="InterPro" id="IPR037171">
    <property type="entry name" value="NagB/RpiA_transferase-like"/>
</dbReference>
<dbReference type="EC" id="6.3.3.2" evidence="5"/>
<dbReference type="AlphaFoldDB" id="F6DUG2"/>
<dbReference type="eggNOG" id="COG0212">
    <property type="taxonomic scope" value="Bacteria"/>
</dbReference>
<keyword evidence="7" id="KW-1185">Reference proteome</keyword>
<evidence type="ECO:0000313" key="6">
    <source>
        <dbReference type="EMBL" id="AEG59029.1"/>
    </source>
</evidence>
<dbReference type="PIRSF" id="PIRSF006806">
    <property type="entry name" value="FTHF_cligase"/>
    <property type="match status" value="1"/>
</dbReference>
<dbReference type="SUPFAM" id="SSF100950">
    <property type="entry name" value="NagB/RpiA/CoA transferase-like"/>
    <property type="match status" value="1"/>
</dbReference>
<evidence type="ECO:0000256" key="5">
    <source>
        <dbReference type="RuleBase" id="RU361279"/>
    </source>
</evidence>